<dbReference type="Proteomes" id="UP000243024">
    <property type="component" value="Unassembled WGS sequence"/>
</dbReference>
<dbReference type="AlphaFoldDB" id="A0A132N5I2"/>
<name>A0A132N5I2_HYDSH</name>
<evidence type="ECO:0000313" key="3">
    <source>
        <dbReference type="Proteomes" id="UP000243024"/>
    </source>
</evidence>
<evidence type="ECO:0000313" key="2">
    <source>
        <dbReference type="EMBL" id="OAR03290.1"/>
    </source>
</evidence>
<reference evidence="2 3" key="1">
    <citation type="submission" date="2015-09" db="EMBL/GenBank/DDBJ databases">
        <title>Draft genome sequence of Hydrogenibacillus schlegelii DSM 2000.</title>
        <authorList>
            <person name="Hemp J."/>
        </authorList>
    </citation>
    <scope>NUCLEOTIDE SEQUENCE [LARGE SCALE GENOMIC DNA]</scope>
    <source>
        <strain evidence="2 3">MA 48</strain>
    </source>
</reference>
<dbReference type="RefSeq" id="WP_066203384.1">
    <property type="nucleotide sequence ID" value="NZ_CBCSAS010000032.1"/>
</dbReference>
<feature type="compositionally biased region" description="Low complexity" evidence="1">
    <location>
        <begin position="255"/>
        <end position="265"/>
    </location>
</feature>
<dbReference type="OrthoDB" id="10019071at2"/>
<gene>
    <name evidence="2" type="ORF">SA87_03775</name>
</gene>
<organism evidence="2 3">
    <name type="scientific">Hydrogenibacillus schlegelii</name>
    <name type="common">Bacillus schlegelii</name>
    <dbReference type="NCBI Taxonomy" id="1484"/>
    <lineage>
        <taxon>Bacteria</taxon>
        <taxon>Bacillati</taxon>
        <taxon>Bacillota</taxon>
        <taxon>Bacilli</taxon>
        <taxon>Bacillales</taxon>
        <taxon>Bacillales Family X. Incertae Sedis</taxon>
        <taxon>Hydrogenibacillus</taxon>
    </lineage>
</organism>
<protein>
    <submittedName>
        <fullName evidence="2">Uncharacterized protein</fullName>
    </submittedName>
</protein>
<feature type="region of interest" description="Disordered" evidence="1">
    <location>
        <begin position="93"/>
        <end position="114"/>
    </location>
</feature>
<comment type="caution">
    <text evidence="2">The sequence shown here is derived from an EMBL/GenBank/DDBJ whole genome shotgun (WGS) entry which is preliminary data.</text>
</comment>
<sequence length="265" mass="27466">MRTIGRAFWRLFWAASFFAAGYVAAGWGPGNGAGGEGGGGLRPFVWIGLPDAVQAELDRTVERAIASRLEAWFELFRYAGEARAAIDGVERRPSGAKNAGAATGGGKSRGGSDAVEVSAPAVPADELVRAIDVLEATMTAKEKTEFLRWAQARLTPADVRRLAEVFGRGLTLETLGEAYTAVREKLSPEDLAYLFSLLERYAQASRLEWPAFGPDGDGPVGEGPPRTAPAGIGQKAAEPGSEAPAGPGDGGGPANGSKGAAPAGR</sequence>
<evidence type="ECO:0000256" key="1">
    <source>
        <dbReference type="SAM" id="MobiDB-lite"/>
    </source>
</evidence>
<accession>A0A132N5I2</accession>
<dbReference type="EMBL" id="JXBB01000063">
    <property type="protein sequence ID" value="OAR03290.1"/>
    <property type="molecule type" value="Genomic_DNA"/>
</dbReference>
<feature type="region of interest" description="Disordered" evidence="1">
    <location>
        <begin position="209"/>
        <end position="265"/>
    </location>
</feature>
<feature type="compositionally biased region" description="Low complexity" evidence="1">
    <location>
        <begin position="235"/>
        <end position="246"/>
    </location>
</feature>
<keyword evidence="3" id="KW-1185">Reference proteome</keyword>
<dbReference type="STRING" id="1484.SA87_03775"/>
<proteinExistence type="predicted"/>